<dbReference type="InterPro" id="IPR000082">
    <property type="entry name" value="SEA_dom"/>
</dbReference>
<evidence type="ECO:0000313" key="2">
    <source>
        <dbReference type="EMBL" id="EKC36696.1"/>
    </source>
</evidence>
<accession>K1RQP6</accession>
<dbReference type="AlphaFoldDB" id="K1RQP6"/>
<feature type="compositionally biased region" description="Low complexity" evidence="1">
    <location>
        <begin position="1"/>
        <end position="14"/>
    </location>
</feature>
<name>K1RQP6_MAGGI</name>
<dbReference type="SUPFAM" id="SSF82671">
    <property type="entry name" value="SEA domain"/>
    <property type="match status" value="1"/>
</dbReference>
<proteinExistence type="predicted"/>
<dbReference type="PROSITE" id="PS50024">
    <property type="entry name" value="SEA"/>
    <property type="match status" value="1"/>
</dbReference>
<sequence length="661" mass="75553">MASRRNGSNSSRNSEATVQNGTRNGYGHSYLQKTTGPNGKTVNGRGPANKSQREFYDGSNNMNYGYGGPFRPDNDTDRSSEISERSDDFLGNYKHQQWMDKITGDTFKRNYLDRISFRPTLAHDPSIPLQDTRDFRHDDNHNISQHAQDPSDVVTSEMALSNDYNPELSDSSSQEFKNLSTQFCDAITEALRKNNTEYGDRYKHCEHENSGPHKRNILLKNGSIIVFYKLFYVFLEVQITKEKVQKDLNKSLTNVDPERAKLSDFVIIRANVVVSPMIAIYGETTTTKTCVVSPRGNWVHITVTVENQGISYPIRKYHSNKTFEEPASLERFNASISSTDTEIVVYLSLDLQAPTTDMCSWDGKYTFSCSITMNDTIHTRVYNGSQIFLTAPISDVTIDSNVHYNEGDKMTFNCSSKGDPNHSMVYTELVKASTVLQTIPGPDFSSGYNYTSDNNCLADLQWSGDSPNPLTTYQNDVIVRCTVKNTLLNESRTSEKRLNVSVFGRSVLPPMMESGQSKSRNHFVFQEFSTTVITMNIDRERLNSIDWDEILLELDIDACIEKINQIVIHEAKMCIPYKTVVIRRLDPPWFSNSLRKLIRKRKRQHSKAKCTNDQHDWARFRVIRNHTVNVIRNAKNDYFKKLSTDINNCKGSQKWWKLIGR</sequence>
<feature type="compositionally biased region" description="Basic and acidic residues" evidence="1">
    <location>
        <begin position="72"/>
        <end position="84"/>
    </location>
</feature>
<protein>
    <submittedName>
        <fullName evidence="2">Uncharacterized protein</fullName>
    </submittedName>
</protein>
<feature type="region of interest" description="Disordered" evidence="1">
    <location>
        <begin position="121"/>
        <end position="155"/>
    </location>
</feature>
<dbReference type="InterPro" id="IPR036364">
    <property type="entry name" value="SEA_dom_sf"/>
</dbReference>
<gene>
    <name evidence="2" type="ORF">CGI_10010963</name>
</gene>
<dbReference type="EMBL" id="JH823221">
    <property type="protein sequence ID" value="EKC36696.1"/>
    <property type="molecule type" value="Genomic_DNA"/>
</dbReference>
<dbReference type="Gene3D" id="3.30.70.960">
    <property type="entry name" value="SEA domain"/>
    <property type="match status" value="1"/>
</dbReference>
<dbReference type="HOGENOM" id="CLU_415192_0_0_1"/>
<organism evidence="2">
    <name type="scientific">Magallana gigas</name>
    <name type="common">Pacific oyster</name>
    <name type="synonym">Crassostrea gigas</name>
    <dbReference type="NCBI Taxonomy" id="29159"/>
    <lineage>
        <taxon>Eukaryota</taxon>
        <taxon>Metazoa</taxon>
        <taxon>Spiralia</taxon>
        <taxon>Lophotrochozoa</taxon>
        <taxon>Mollusca</taxon>
        <taxon>Bivalvia</taxon>
        <taxon>Autobranchia</taxon>
        <taxon>Pteriomorphia</taxon>
        <taxon>Ostreida</taxon>
        <taxon>Ostreoidea</taxon>
        <taxon>Ostreidae</taxon>
        <taxon>Magallana</taxon>
    </lineage>
</organism>
<dbReference type="InParanoid" id="K1RQP6"/>
<feature type="compositionally biased region" description="Polar residues" evidence="1">
    <location>
        <begin position="31"/>
        <end position="41"/>
    </location>
</feature>
<feature type="region of interest" description="Disordered" evidence="1">
    <location>
        <begin position="1"/>
        <end position="84"/>
    </location>
</feature>
<evidence type="ECO:0000256" key="1">
    <source>
        <dbReference type="SAM" id="MobiDB-lite"/>
    </source>
</evidence>
<reference evidence="2" key="1">
    <citation type="journal article" date="2012" name="Nature">
        <title>The oyster genome reveals stress adaptation and complexity of shell formation.</title>
        <authorList>
            <person name="Zhang G."/>
            <person name="Fang X."/>
            <person name="Guo X."/>
            <person name="Li L."/>
            <person name="Luo R."/>
            <person name="Xu F."/>
            <person name="Yang P."/>
            <person name="Zhang L."/>
            <person name="Wang X."/>
            <person name="Qi H."/>
            <person name="Xiong Z."/>
            <person name="Que H."/>
            <person name="Xie Y."/>
            <person name="Holland P.W."/>
            <person name="Paps J."/>
            <person name="Zhu Y."/>
            <person name="Wu F."/>
            <person name="Chen Y."/>
            <person name="Wang J."/>
            <person name="Peng C."/>
            <person name="Meng J."/>
            <person name="Yang L."/>
            <person name="Liu J."/>
            <person name="Wen B."/>
            <person name="Zhang N."/>
            <person name="Huang Z."/>
            <person name="Zhu Q."/>
            <person name="Feng Y."/>
            <person name="Mount A."/>
            <person name="Hedgecock D."/>
            <person name="Xu Z."/>
            <person name="Liu Y."/>
            <person name="Domazet-Loso T."/>
            <person name="Du Y."/>
            <person name="Sun X."/>
            <person name="Zhang S."/>
            <person name="Liu B."/>
            <person name="Cheng P."/>
            <person name="Jiang X."/>
            <person name="Li J."/>
            <person name="Fan D."/>
            <person name="Wang W."/>
            <person name="Fu W."/>
            <person name="Wang T."/>
            <person name="Wang B."/>
            <person name="Zhang J."/>
            <person name="Peng Z."/>
            <person name="Li Y."/>
            <person name="Li N."/>
            <person name="Wang J."/>
            <person name="Chen M."/>
            <person name="He Y."/>
            <person name="Tan F."/>
            <person name="Song X."/>
            <person name="Zheng Q."/>
            <person name="Huang R."/>
            <person name="Yang H."/>
            <person name="Du X."/>
            <person name="Chen L."/>
            <person name="Yang M."/>
            <person name="Gaffney P.M."/>
            <person name="Wang S."/>
            <person name="Luo L."/>
            <person name="She Z."/>
            <person name="Ming Y."/>
            <person name="Huang W."/>
            <person name="Zhang S."/>
            <person name="Huang B."/>
            <person name="Zhang Y."/>
            <person name="Qu T."/>
            <person name="Ni P."/>
            <person name="Miao G."/>
            <person name="Wang J."/>
            <person name="Wang Q."/>
            <person name="Steinberg C.E."/>
            <person name="Wang H."/>
            <person name="Li N."/>
            <person name="Qian L."/>
            <person name="Zhang G."/>
            <person name="Li Y."/>
            <person name="Yang H."/>
            <person name="Liu X."/>
            <person name="Wang J."/>
            <person name="Yin Y."/>
            <person name="Wang J."/>
        </authorList>
    </citation>
    <scope>NUCLEOTIDE SEQUENCE [LARGE SCALE GENOMIC DNA]</scope>
    <source>
        <strain evidence="2">05x7-T-G4-1.051#20</strain>
    </source>
</reference>
<feature type="compositionally biased region" description="Basic and acidic residues" evidence="1">
    <location>
        <begin position="131"/>
        <end position="141"/>
    </location>
</feature>